<comment type="caution">
    <text evidence="1">The sequence shown here is derived from an EMBL/GenBank/DDBJ whole genome shotgun (WGS) entry which is preliminary data.</text>
</comment>
<dbReference type="EMBL" id="CM046397">
    <property type="protein sequence ID" value="KAI8536071.1"/>
    <property type="molecule type" value="Genomic_DNA"/>
</dbReference>
<evidence type="ECO:0000313" key="1">
    <source>
        <dbReference type="EMBL" id="KAI8536071.1"/>
    </source>
</evidence>
<dbReference type="Proteomes" id="UP001062846">
    <property type="component" value="Chromosome 10"/>
</dbReference>
<reference evidence="1" key="1">
    <citation type="submission" date="2022-02" db="EMBL/GenBank/DDBJ databases">
        <title>Plant Genome Project.</title>
        <authorList>
            <person name="Zhang R.-G."/>
        </authorList>
    </citation>
    <scope>NUCLEOTIDE SEQUENCE</scope>
    <source>
        <strain evidence="1">AT1</strain>
    </source>
</reference>
<gene>
    <name evidence="1" type="ORF">RHMOL_Rhmol10G0227400</name>
</gene>
<sequence>MFFWVASSLSSKNSKGMFGWMESRLNMLAPEPKRVRIFGPNRREFVSHYDPMKARARLPQSQDIPIEMKGAVLEAAAAVVSLVSRVGRWKMVRAGSGTIIGCEDVNGTYTSTILTSTTLLRSSTEPNALEDGLEVFVYLRGGKRFLGHVSAYDFHFNIATVDITSDVALPIACLRSLDDSISINPSEILCPRDNEVASKSFQLHRYSDSFKICPGDMVVALARSFGGTHVLTAALGKFRGRGGVEKNLPHSFLPLLEWSWQSHRPWLGMELANLYTARLGKLEKVISKFNISKGVLVEEVCSLVHPVSE</sequence>
<evidence type="ECO:0000313" key="2">
    <source>
        <dbReference type="Proteomes" id="UP001062846"/>
    </source>
</evidence>
<proteinExistence type="predicted"/>
<protein>
    <submittedName>
        <fullName evidence="1">Uncharacterized protein</fullName>
    </submittedName>
</protein>
<keyword evidence="2" id="KW-1185">Reference proteome</keyword>
<name>A0ACC0M5N0_RHOML</name>
<organism evidence="1 2">
    <name type="scientific">Rhododendron molle</name>
    <name type="common">Chinese azalea</name>
    <name type="synonym">Azalea mollis</name>
    <dbReference type="NCBI Taxonomy" id="49168"/>
    <lineage>
        <taxon>Eukaryota</taxon>
        <taxon>Viridiplantae</taxon>
        <taxon>Streptophyta</taxon>
        <taxon>Embryophyta</taxon>
        <taxon>Tracheophyta</taxon>
        <taxon>Spermatophyta</taxon>
        <taxon>Magnoliopsida</taxon>
        <taxon>eudicotyledons</taxon>
        <taxon>Gunneridae</taxon>
        <taxon>Pentapetalae</taxon>
        <taxon>asterids</taxon>
        <taxon>Ericales</taxon>
        <taxon>Ericaceae</taxon>
        <taxon>Ericoideae</taxon>
        <taxon>Rhodoreae</taxon>
        <taxon>Rhododendron</taxon>
    </lineage>
</organism>
<accession>A0ACC0M5N0</accession>